<dbReference type="SUPFAM" id="SSF56024">
    <property type="entry name" value="Phospholipase D/nuclease"/>
    <property type="match status" value="2"/>
</dbReference>
<dbReference type="Gene3D" id="3.30.870.10">
    <property type="entry name" value="Endonuclease Chain A"/>
    <property type="match status" value="3"/>
</dbReference>
<dbReference type="InterPro" id="IPR025202">
    <property type="entry name" value="PLD-like_dom"/>
</dbReference>
<reference evidence="2 3" key="1">
    <citation type="submission" date="2019-07" db="EMBL/GenBank/DDBJ databases">
        <title>Draft genome for Aliikangiella sp. M105.</title>
        <authorList>
            <person name="Wang G."/>
        </authorList>
    </citation>
    <scope>NUCLEOTIDE SEQUENCE [LARGE SCALE GENOMIC DNA]</scope>
    <source>
        <strain evidence="2 3">M105</strain>
    </source>
</reference>
<accession>A0A545UG86</accession>
<evidence type="ECO:0000313" key="3">
    <source>
        <dbReference type="Proteomes" id="UP000315439"/>
    </source>
</evidence>
<dbReference type="PANTHER" id="PTHR21248">
    <property type="entry name" value="CARDIOLIPIN SYNTHASE"/>
    <property type="match status" value="1"/>
</dbReference>
<dbReference type="InterPro" id="IPR001736">
    <property type="entry name" value="PLipase_D/transphosphatidylase"/>
</dbReference>
<dbReference type="Proteomes" id="UP000315439">
    <property type="component" value="Unassembled WGS sequence"/>
</dbReference>
<keyword evidence="3" id="KW-1185">Reference proteome</keyword>
<name>A0A545UG86_9GAMM</name>
<dbReference type="PROSITE" id="PS50035">
    <property type="entry name" value="PLD"/>
    <property type="match status" value="1"/>
</dbReference>
<dbReference type="OrthoDB" id="9762009at2"/>
<dbReference type="PANTHER" id="PTHR21248:SF22">
    <property type="entry name" value="PHOSPHOLIPASE D"/>
    <property type="match status" value="1"/>
</dbReference>
<evidence type="ECO:0000259" key="1">
    <source>
        <dbReference type="PROSITE" id="PS50035"/>
    </source>
</evidence>
<dbReference type="AlphaFoldDB" id="A0A545UG86"/>
<comment type="caution">
    <text evidence="2">The sequence shown here is derived from an EMBL/GenBank/DDBJ whole genome shotgun (WGS) entry which is preliminary data.</text>
</comment>
<dbReference type="GO" id="GO:0030572">
    <property type="term" value="F:phosphatidyltransferase activity"/>
    <property type="evidence" value="ECO:0007669"/>
    <property type="project" value="UniProtKB-ARBA"/>
</dbReference>
<evidence type="ECO:0000313" key="2">
    <source>
        <dbReference type="EMBL" id="TQV88489.1"/>
    </source>
</evidence>
<protein>
    <submittedName>
        <fullName evidence="2">Phosphatidylserine/phosphatidylglycerophosphate/ cardiolipin synthase family protein</fullName>
    </submittedName>
</protein>
<dbReference type="Pfam" id="PF13091">
    <property type="entry name" value="PLDc_2"/>
    <property type="match status" value="1"/>
</dbReference>
<dbReference type="EMBL" id="VIKS01000004">
    <property type="protein sequence ID" value="TQV88489.1"/>
    <property type="molecule type" value="Genomic_DNA"/>
</dbReference>
<dbReference type="GO" id="GO:0032049">
    <property type="term" value="P:cardiolipin biosynthetic process"/>
    <property type="evidence" value="ECO:0007669"/>
    <property type="project" value="UniProtKB-ARBA"/>
</dbReference>
<dbReference type="SMART" id="SM00155">
    <property type="entry name" value="PLDc"/>
    <property type="match status" value="1"/>
</dbReference>
<gene>
    <name evidence="2" type="ORF">FLL46_08165</name>
</gene>
<feature type="domain" description="PLD phosphodiesterase" evidence="1">
    <location>
        <begin position="464"/>
        <end position="491"/>
    </location>
</feature>
<sequence>MRVTTQVKSIDFLLDGEDFFARLHENILRSELESKDNFEADDDADSISIKLAYWKADPHLTLPKVTVQHNGVTVMRTSRRLIDALQAACYEGVNIYVILWNAWKTECWFPARRFSQQVATIRASRRTEREGVFELKRHNYRGYILHPATSLHLKIAVFERANGPQVMLGGLNLGECYKSNKIHDRTNNWHDAAIEFKGKAAEVIDNFCDGLRANNLPAQRGDDETDMPAARQRIDVKVLTTDMRWRRAERHIRTEVVAAINQAKRYVYLENQALTDPAIIDALIAATARGVEVICVVPHPQQTMLGDYSGYAYVMGFAFKAFALAGMKSFRYPGRIRGEWIIRANELNSAELLYQGYFTSDRSVDITTERFINGDQGTDTRAGNNRDAVTRTATALANGNDSLYHNKTHPLLPFRPASQYMNRFIKWRGTGTSGNGSVYLSKITNIDSTSASFYSPLLPDRNAESPYVHSKIMLIDDKVAFIGTSNWTYRSMQFDAEMSLMINTPSQVKSIRKKLFTHWGMGQVNFDADVTAWRSKAKTNLRNIERRLGSINRTRVHIVPLTLADFQVSRLSMAAWGSWAVGNQI</sequence>
<organism evidence="2 3">
    <name type="scientific">Aliikangiella coralliicola</name>
    <dbReference type="NCBI Taxonomy" id="2592383"/>
    <lineage>
        <taxon>Bacteria</taxon>
        <taxon>Pseudomonadati</taxon>
        <taxon>Pseudomonadota</taxon>
        <taxon>Gammaproteobacteria</taxon>
        <taxon>Oceanospirillales</taxon>
        <taxon>Pleioneaceae</taxon>
        <taxon>Aliikangiella</taxon>
    </lineage>
</organism>
<proteinExistence type="predicted"/>
<dbReference type="RefSeq" id="WP_142892997.1">
    <property type="nucleotide sequence ID" value="NZ_ML660162.1"/>
</dbReference>